<dbReference type="BioCyc" id="PCHR:PC13G09060-MONOMER"/>
<dbReference type="OrthoDB" id="3439035at2759"/>
<dbReference type="HOGENOM" id="CLU_016543_0_0_1"/>
<reference evidence="2 3" key="1">
    <citation type="journal article" date="2008" name="Nat. Biotechnol.">
        <title>Genome sequencing and analysis of the filamentous fungus Penicillium chrysogenum.</title>
        <authorList>
            <person name="van den Berg M.A."/>
            <person name="Albang R."/>
            <person name="Albermann K."/>
            <person name="Badger J.H."/>
            <person name="Daran J.-M."/>
            <person name="Driessen A.J.M."/>
            <person name="Garcia-Estrada C."/>
            <person name="Fedorova N.D."/>
            <person name="Harris D.M."/>
            <person name="Heijne W.H.M."/>
            <person name="Joardar V.S."/>
            <person name="Kiel J.A.K.W."/>
            <person name="Kovalchuk A."/>
            <person name="Martin J.F."/>
            <person name="Nierman W.C."/>
            <person name="Nijland J.G."/>
            <person name="Pronk J.T."/>
            <person name="Roubos J.A."/>
            <person name="van der Klei I.J."/>
            <person name="van Peij N.N.M.E."/>
            <person name="Veenhuis M."/>
            <person name="von Doehren H."/>
            <person name="Wagner C."/>
            <person name="Wortman J.R."/>
            <person name="Bovenberg R.A.L."/>
        </authorList>
    </citation>
    <scope>NUCLEOTIDE SEQUENCE [LARGE SCALE GENOMIC DNA]</scope>
    <source>
        <strain evidence="3">ATCC 28089 / DSM 1075 / NRRL 1951 / Wisconsin 54-1255</strain>
    </source>
</reference>
<evidence type="ECO:0000256" key="1">
    <source>
        <dbReference type="SAM" id="MobiDB-lite"/>
    </source>
</evidence>
<feature type="compositionally biased region" description="Basic and acidic residues" evidence="1">
    <location>
        <begin position="236"/>
        <end position="256"/>
    </location>
</feature>
<dbReference type="EMBL" id="AM920428">
    <property type="protein sequence ID" value="CAP91975.1"/>
    <property type="molecule type" value="Genomic_DNA"/>
</dbReference>
<dbReference type="VEuPathDB" id="FungiDB:PCH_Pc13g09060"/>
<evidence type="ECO:0000313" key="3">
    <source>
        <dbReference type="Proteomes" id="UP000000724"/>
    </source>
</evidence>
<organism evidence="2 3">
    <name type="scientific">Penicillium rubens (strain ATCC 28089 / DSM 1075 / NRRL 1951 / Wisconsin 54-1255)</name>
    <name type="common">Penicillium chrysogenum</name>
    <dbReference type="NCBI Taxonomy" id="500485"/>
    <lineage>
        <taxon>Eukaryota</taxon>
        <taxon>Fungi</taxon>
        <taxon>Dikarya</taxon>
        <taxon>Ascomycota</taxon>
        <taxon>Pezizomycotina</taxon>
        <taxon>Eurotiomycetes</taxon>
        <taxon>Eurotiomycetidae</taxon>
        <taxon>Eurotiales</taxon>
        <taxon>Aspergillaceae</taxon>
        <taxon>Penicillium</taxon>
        <taxon>Penicillium chrysogenum species complex</taxon>
    </lineage>
</organism>
<sequence length="834" mass="93450">MREEFRRELTRLGNESVAARGISVMSFDKNNRGSRDRQRSPFRRASKFDHYDIPAKLPSPPQEDGPHPRHAIRPRSLADAFRDASKPAMSATYDEEYNYVTSPSPRSKRQPINALSPISQTSPPPKELEDAYRRIDEDDALADLVRDYDWEPQYSARSGSRSRPPSSRAKDTNNSRESANGRPFSDAGFGDELGNHRSRKGRDYTKDEERLKRVTGQRSPVFSRAQVGRDALTADNLRRRMEDKVVEDHPVPETDRTGLPSPNIPTGWGFRAGHRQEWERKPTQRSVSAEEEEKARRRWSPTITEPREHRPTRASPGSPARSTISARSALEERSANPHMQATKEDLGEAQSGPKLISPTSGGEPIPNSPITVFKNSSFARPSPSKRDSRDLLRKLSRTESPKIDQVQTPEPVKLFESKIYDKTPRVTGAWIDTPMTQRVAEKVELPDDLTKDIVPRITNETKDIAPPTKPTDVKSKTEEPKPAQAAEKEPLPGPLPGKEPRPLLTRPHLAKSALETVIEDASSGKDVEFGDDTIESLQAFMDAGAGETKVEDDDEAYEKAVLAQLENPDPKGHDVVDLDSLNVKLNSLMRHIDEVKKGLDGLEDHVTRDTAIVSQANSSTKKSPLSHLHTGESCKGCGTQSDGRVYAAIPLPRLWKRSPRSQRLRPTKLGWFIIISLSWYIIECLMWDQYSHPEISESCKGYCLQPDAPVYPWVTVTMLWRWSHLSVIVTPIFAICVAFSRLVAQLMGLSDGYVDDAPELGNIVGEIRINGTPVAFPWLSAPTPENTVPQPQQVHYAQPVQPVQPVWSARPPPPQMWDNDRLSGEDAMDNDEYL</sequence>
<feature type="compositionally biased region" description="Basic and acidic residues" evidence="1">
    <location>
        <begin position="447"/>
        <end position="463"/>
    </location>
</feature>
<feature type="compositionally biased region" description="Polar residues" evidence="1">
    <location>
        <begin position="368"/>
        <end position="379"/>
    </location>
</feature>
<evidence type="ECO:0000313" key="2">
    <source>
        <dbReference type="EMBL" id="CAP91975.1"/>
    </source>
</evidence>
<feature type="region of interest" description="Disordered" evidence="1">
    <location>
        <begin position="447"/>
        <end position="504"/>
    </location>
</feature>
<feature type="compositionally biased region" description="Basic and acidic residues" evidence="1">
    <location>
        <begin position="329"/>
        <end position="346"/>
    </location>
</feature>
<dbReference type="eggNOG" id="ENOG502SBBS">
    <property type="taxonomic scope" value="Eukaryota"/>
</dbReference>
<feature type="region of interest" description="Disordered" evidence="1">
    <location>
        <begin position="27"/>
        <end position="409"/>
    </location>
</feature>
<keyword evidence="3" id="KW-1185">Reference proteome</keyword>
<feature type="region of interest" description="Disordered" evidence="1">
    <location>
        <begin position="807"/>
        <end position="834"/>
    </location>
</feature>
<gene>
    <name evidence="2" type="ORF">Pc13g09060</name>
    <name evidence="2" type="ORF">PCH_Pc13g09060</name>
</gene>
<feature type="compositionally biased region" description="Low complexity" evidence="1">
    <location>
        <begin position="155"/>
        <end position="167"/>
    </location>
</feature>
<dbReference type="AlphaFoldDB" id="B6H4J8"/>
<feature type="compositionally biased region" description="Basic and acidic residues" evidence="1">
    <location>
        <begin position="384"/>
        <end position="402"/>
    </location>
</feature>
<feature type="compositionally biased region" description="Basic and acidic residues" evidence="1">
    <location>
        <begin position="126"/>
        <end position="136"/>
    </location>
</feature>
<feature type="compositionally biased region" description="Basic and acidic residues" evidence="1">
    <location>
        <begin position="471"/>
        <end position="490"/>
    </location>
</feature>
<feature type="compositionally biased region" description="Basic and acidic residues" evidence="1">
    <location>
        <begin position="201"/>
        <end position="212"/>
    </location>
</feature>
<proteinExistence type="predicted"/>
<dbReference type="STRING" id="500485.B6H4J8"/>
<dbReference type="OMA" id="MLWRWSH"/>
<feature type="compositionally biased region" description="Basic and acidic residues" evidence="1">
    <location>
        <begin position="29"/>
        <end position="39"/>
    </location>
</feature>
<protein>
    <submittedName>
        <fullName evidence="2">Pc13g09060 protein</fullName>
    </submittedName>
</protein>
<accession>B6H4J8</accession>
<name>B6H4J8_PENRW</name>
<dbReference type="Proteomes" id="UP000000724">
    <property type="component" value="Contig Pc00c13"/>
</dbReference>